<sequence length="239" mass="27116">MIHLNRVSDAPRLFGSQSPLLSQASVDIPRGRYALLSHTPERHRPLIDILAGLRPPREGVVEHRGRVSWPLGRQGFIRGKASGIRMIEFVCALHGIEPAACIDFVADMITRPEHLHVPMEHWPLYTRQEVSFALALAPDFDVYVIEGAIPFEPCRFTRLWLALFEERLVGRTLILSTYRQQQMADYCIKGLVYERSTLRIDDDLDACIRRFPSRQSRIESVDAADDASSDNNAYGSADF</sequence>
<dbReference type="HOGENOM" id="CLU_000604_1_2_4"/>
<gene>
    <name evidence="1" type="ORF">BRPE64_BCDS01830</name>
</gene>
<name>R4WK88_9BURK</name>
<dbReference type="Proteomes" id="UP000013966">
    <property type="component" value="Chromosome 2"/>
</dbReference>
<protein>
    <submittedName>
        <fullName evidence="1">ATPase component of an ABC polysaccharide exporter</fullName>
    </submittedName>
</protein>
<organism evidence="1 2">
    <name type="scientific">Caballeronia insecticola</name>
    <dbReference type="NCBI Taxonomy" id="758793"/>
    <lineage>
        <taxon>Bacteria</taxon>
        <taxon>Pseudomonadati</taxon>
        <taxon>Pseudomonadota</taxon>
        <taxon>Betaproteobacteria</taxon>
        <taxon>Burkholderiales</taxon>
        <taxon>Burkholderiaceae</taxon>
        <taxon>Caballeronia</taxon>
    </lineage>
</organism>
<reference evidence="1 2" key="2">
    <citation type="journal article" date="2018" name="Int. J. Syst. Evol. Microbiol.">
        <title>Burkholderia insecticola sp. nov., a gut symbiotic bacterium of the bean bug Riptortus pedestris.</title>
        <authorList>
            <person name="Takeshita K."/>
            <person name="Tamaki H."/>
            <person name="Ohbayashi T."/>
            <person name="Meng X.-Y."/>
            <person name="Sone T."/>
            <person name="Mitani Y."/>
            <person name="Peeters C."/>
            <person name="Kikuchi Y."/>
            <person name="Vandamme P."/>
        </authorList>
    </citation>
    <scope>NUCLEOTIDE SEQUENCE [LARGE SCALE GENOMIC DNA]</scope>
    <source>
        <strain evidence="1">RPE64</strain>
    </source>
</reference>
<dbReference type="STRING" id="758793.BRPE64_BCDS01830"/>
<proteinExistence type="predicted"/>
<accession>R4WK88</accession>
<evidence type="ECO:0000313" key="2">
    <source>
        <dbReference type="Proteomes" id="UP000013966"/>
    </source>
</evidence>
<dbReference type="OrthoDB" id="8658278at2"/>
<dbReference type="AlphaFoldDB" id="R4WK88"/>
<dbReference type="KEGG" id="buo:BRPE64_BCDS01830"/>
<dbReference type="RefSeq" id="WP_016354275.1">
    <property type="nucleotide sequence ID" value="NC_021294.1"/>
</dbReference>
<evidence type="ECO:0000313" key="1">
    <source>
        <dbReference type="EMBL" id="BAN24844.1"/>
    </source>
</evidence>
<keyword evidence="2" id="KW-1185">Reference proteome</keyword>
<dbReference type="EMBL" id="AP013059">
    <property type="protein sequence ID" value="BAN24844.1"/>
    <property type="molecule type" value="Genomic_DNA"/>
</dbReference>
<reference evidence="1 2" key="1">
    <citation type="journal article" date="2013" name="Genome Announc.">
        <title>Complete Genome Sequence of Burkholderia sp. Strain RPE64, Bacterial Symbiont of the Bean Bug Riptortus pedestris.</title>
        <authorList>
            <person name="Shibata T.F."/>
            <person name="Maeda T."/>
            <person name="Nikoh N."/>
            <person name="Yamaguchi K."/>
            <person name="Oshima K."/>
            <person name="Hattori M."/>
            <person name="Nishiyama T."/>
            <person name="Hasebe M."/>
            <person name="Fukatsu T."/>
            <person name="Kikuchi Y."/>
            <person name="Shigenobu S."/>
        </authorList>
    </citation>
    <scope>NUCLEOTIDE SEQUENCE [LARGE SCALE GENOMIC DNA]</scope>
</reference>
<dbReference type="PATRIC" id="fig|758793.3.peg.3090"/>